<keyword evidence="3" id="KW-1185">Reference proteome</keyword>
<protein>
    <submittedName>
        <fullName evidence="2">Uncharacterized protein</fullName>
    </submittedName>
</protein>
<keyword evidence="1" id="KW-0812">Transmembrane</keyword>
<name>A0A139WDA9_TRICA</name>
<dbReference type="Proteomes" id="UP000007266">
    <property type="component" value="Linkage group 8"/>
</dbReference>
<dbReference type="EMBL" id="KQ971361">
    <property type="protein sequence ID" value="KYB25821.1"/>
    <property type="molecule type" value="Genomic_DNA"/>
</dbReference>
<reference evidence="2 3" key="1">
    <citation type="journal article" date="2008" name="Nature">
        <title>The genome of the model beetle and pest Tribolium castaneum.</title>
        <authorList>
            <consortium name="Tribolium Genome Sequencing Consortium"/>
            <person name="Richards S."/>
            <person name="Gibbs R.A."/>
            <person name="Weinstock G.M."/>
            <person name="Brown S.J."/>
            <person name="Denell R."/>
            <person name="Beeman R.W."/>
            <person name="Gibbs R."/>
            <person name="Beeman R.W."/>
            <person name="Brown S.J."/>
            <person name="Bucher G."/>
            <person name="Friedrich M."/>
            <person name="Grimmelikhuijzen C.J."/>
            <person name="Klingler M."/>
            <person name="Lorenzen M."/>
            <person name="Richards S."/>
            <person name="Roth S."/>
            <person name="Schroder R."/>
            <person name="Tautz D."/>
            <person name="Zdobnov E.M."/>
            <person name="Muzny D."/>
            <person name="Gibbs R.A."/>
            <person name="Weinstock G.M."/>
            <person name="Attaway T."/>
            <person name="Bell S."/>
            <person name="Buhay C.J."/>
            <person name="Chandrabose M.N."/>
            <person name="Chavez D."/>
            <person name="Clerk-Blankenburg K.P."/>
            <person name="Cree A."/>
            <person name="Dao M."/>
            <person name="Davis C."/>
            <person name="Chacko J."/>
            <person name="Dinh H."/>
            <person name="Dugan-Rocha S."/>
            <person name="Fowler G."/>
            <person name="Garner T.T."/>
            <person name="Garnes J."/>
            <person name="Gnirke A."/>
            <person name="Hawes A."/>
            <person name="Hernandez J."/>
            <person name="Hines S."/>
            <person name="Holder M."/>
            <person name="Hume J."/>
            <person name="Jhangiani S.N."/>
            <person name="Joshi V."/>
            <person name="Khan Z.M."/>
            <person name="Jackson L."/>
            <person name="Kovar C."/>
            <person name="Kowis A."/>
            <person name="Lee S."/>
            <person name="Lewis L.R."/>
            <person name="Margolis J."/>
            <person name="Morgan M."/>
            <person name="Nazareth L.V."/>
            <person name="Nguyen N."/>
            <person name="Okwuonu G."/>
            <person name="Parker D."/>
            <person name="Richards S."/>
            <person name="Ruiz S.J."/>
            <person name="Santibanez J."/>
            <person name="Savard J."/>
            <person name="Scherer S.E."/>
            <person name="Schneider B."/>
            <person name="Sodergren E."/>
            <person name="Tautz D."/>
            <person name="Vattahil S."/>
            <person name="Villasana D."/>
            <person name="White C.S."/>
            <person name="Wright R."/>
            <person name="Park Y."/>
            <person name="Beeman R.W."/>
            <person name="Lord J."/>
            <person name="Oppert B."/>
            <person name="Lorenzen M."/>
            <person name="Brown S."/>
            <person name="Wang L."/>
            <person name="Savard J."/>
            <person name="Tautz D."/>
            <person name="Richards S."/>
            <person name="Weinstock G."/>
            <person name="Gibbs R.A."/>
            <person name="Liu Y."/>
            <person name="Worley K."/>
            <person name="Weinstock G."/>
            <person name="Elsik C.G."/>
            <person name="Reese J.T."/>
            <person name="Elhaik E."/>
            <person name="Landan G."/>
            <person name="Graur D."/>
            <person name="Arensburger P."/>
            <person name="Atkinson P."/>
            <person name="Beeman R.W."/>
            <person name="Beidler J."/>
            <person name="Brown S.J."/>
            <person name="Demuth J.P."/>
            <person name="Drury D.W."/>
            <person name="Du Y.Z."/>
            <person name="Fujiwara H."/>
            <person name="Lorenzen M."/>
            <person name="Maselli V."/>
            <person name="Osanai M."/>
            <person name="Park Y."/>
            <person name="Robertson H.M."/>
            <person name="Tu Z."/>
            <person name="Wang J.J."/>
            <person name="Wang S."/>
            <person name="Richards S."/>
            <person name="Song H."/>
            <person name="Zhang L."/>
            <person name="Sodergren E."/>
            <person name="Werner D."/>
            <person name="Stanke M."/>
            <person name="Morgenstern B."/>
            <person name="Solovyev V."/>
            <person name="Kosarev P."/>
            <person name="Brown G."/>
            <person name="Chen H.C."/>
            <person name="Ermolaeva O."/>
            <person name="Hlavina W."/>
            <person name="Kapustin Y."/>
            <person name="Kiryutin B."/>
            <person name="Kitts P."/>
            <person name="Maglott D."/>
            <person name="Pruitt K."/>
            <person name="Sapojnikov V."/>
            <person name="Souvorov A."/>
            <person name="Mackey A.J."/>
            <person name="Waterhouse R.M."/>
            <person name="Wyder S."/>
            <person name="Zdobnov E.M."/>
            <person name="Zdobnov E.M."/>
            <person name="Wyder S."/>
            <person name="Kriventseva E.V."/>
            <person name="Kadowaki T."/>
            <person name="Bork P."/>
            <person name="Aranda M."/>
            <person name="Bao R."/>
            <person name="Beermann A."/>
            <person name="Berns N."/>
            <person name="Bolognesi R."/>
            <person name="Bonneton F."/>
            <person name="Bopp D."/>
            <person name="Brown S.J."/>
            <person name="Bucher G."/>
            <person name="Butts T."/>
            <person name="Chaumot A."/>
            <person name="Denell R.E."/>
            <person name="Ferrier D.E."/>
            <person name="Friedrich M."/>
            <person name="Gordon C.M."/>
            <person name="Jindra M."/>
            <person name="Klingler M."/>
            <person name="Lan Q."/>
            <person name="Lattorff H.M."/>
            <person name="Laudet V."/>
            <person name="von Levetsow C."/>
            <person name="Liu Z."/>
            <person name="Lutz R."/>
            <person name="Lynch J.A."/>
            <person name="da Fonseca R.N."/>
            <person name="Posnien N."/>
            <person name="Reuter R."/>
            <person name="Roth S."/>
            <person name="Savard J."/>
            <person name="Schinko J.B."/>
            <person name="Schmitt C."/>
            <person name="Schoppmeier M."/>
            <person name="Schroder R."/>
            <person name="Shippy T.D."/>
            <person name="Simonnet F."/>
            <person name="Marques-Souza H."/>
            <person name="Tautz D."/>
            <person name="Tomoyasu Y."/>
            <person name="Trauner J."/>
            <person name="Van der Zee M."/>
            <person name="Vervoort M."/>
            <person name="Wittkopp N."/>
            <person name="Wimmer E.A."/>
            <person name="Yang X."/>
            <person name="Jones A.K."/>
            <person name="Sattelle D.B."/>
            <person name="Ebert P.R."/>
            <person name="Nelson D."/>
            <person name="Scott J.G."/>
            <person name="Beeman R.W."/>
            <person name="Muthukrishnan S."/>
            <person name="Kramer K.J."/>
            <person name="Arakane Y."/>
            <person name="Beeman R.W."/>
            <person name="Zhu Q."/>
            <person name="Hogenkamp D."/>
            <person name="Dixit R."/>
            <person name="Oppert B."/>
            <person name="Jiang H."/>
            <person name="Zou Z."/>
            <person name="Marshall J."/>
            <person name="Elpidina E."/>
            <person name="Vinokurov K."/>
            <person name="Oppert C."/>
            <person name="Zou Z."/>
            <person name="Evans J."/>
            <person name="Lu Z."/>
            <person name="Zhao P."/>
            <person name="Sumathipala N."/>
            <person name="Altincicek B."/>
            <person name="Vilcinskas A."/>
            <person name="Williams M."/>
            <person name="Hultmark D."/>
            <person name="Hetru C."/>
            <person name="Jiang H."/>
            <person name="Grimmelikhuijzen C.J."/>
            <person name="Hauser F."/>
            <person name="Cazzamali G."/>
            <person name="Williamson M."/>
            <person name="Park Y."/>
            <person name="Li B."/>
            <person name="Tanaka Y."/>
            <person name="Predel R."/>
            <person name="Neupert S."/>
            <person name="Schachtner J."/>
            <person name="Verleyen P."/>
            <person name="Raible F."/>
            <person name="Bork P."/>
            <person name="Friedrich M."/>
            <person name="Walden K.K."/>
            <person name="Robertson H.M."/>
            <person name="Angeli S."/>
            <person name="Foret S."/>
            <person name="Bucher G."/>
            <person name="Schuetz S."/>
            <person name="Maleszka R."/>
            <person name="Wimmer E.A."/>
            <person name="Beeman R.W."/>
            <person name="Lorenzen M."/>
            <person name="Tomoyasu Y."/>
            <person name="Miller S.C."/>
            <person name="Grossmann D."/>
            <person name="Bucher G."/>
        </authorList>
    </citation>
    <scope>NUCLEOTIDE SEQUENCE [LARGE SCALE GENOMIC DNA]</scope>
    <source>
        <strain evidence="2 3">Georgia GA2</strain>
    </source>
</reference>
<keyword evidence="1" id="KW-1133">Transmembrane helix</keyword>
<dbReference type="AlphaFoldDB" id="A0A139WDA9"/>
<evidence type="ECO:0000256" key="1">
    <source>
        <dbReference type="SAM" id="Phobius"/>
    </source>
</evidence>
<dbReference type="InParanoid" id="A0A139WDA9"/>
<gene>
    <name evidence="2" type="primary">AUGUSTUS-3.0.2_34836</name>
    <name evidence="2" type="ORF">TcasGA2_TC034836</name>
</gene>
<evidence type="ECO:0000313" key="2">
    <source>
        <dbReference type="EMBL" id="KYB25821.1"/>
    </source>
</evidence>
<evidence type="ECO:0000313" key="3">
    <source>
        <dbReference type="Proteomes" id="UP000007266"/>
    </source>
</evidence>
<proteinExistence type="predicted"/>
<organism evidence="2 3">
    <name type="scientific">Tribolium castaneum</name>
    <name type="common">Red flour beetle</name>
    <dbReference type="NCBI Taxonomy" id="7070"/>
    <lineage>
        <taxon>Eukaryota</taxon>
        <taxon>Metazoa</taxon>
        <taxon>Ecdysozoa</taxon>
        <taxon>Arthropoda</taxon>
        <taxon>Hexapoda</taxon>
        <taxon>Insecta</taxon>
        <taxon>Pterygota</taxon>
        <taxon>Neoptera</taxon>
        <taxon>Endopterygota</taxon>
        <taxon>Coleoptera</taxon>
        <taxon>Polyphaga</taxon>
        <taxon>Cucujiformia</taxon>
        <taxon>Tenebrionidae</taxon>
        <taxon>Tenebrionidae incertae sedis</taxon>
        <taxon>Tribolium</taxon>
    </lineage>
</organism>
<sequence length="48" mass="5240">MCCLINSLVKCLLCLLVVIGVIALTFIILYFTKKSYPNSGDVTTVKST</sequence>
<accession>A0A139WDA9</accession>
<feature type="transmembrane region" description="Helical" evidence="1">
    <location>
        <begin position="12"/>
        <end position="31"/>
    </location>
</feature>
<reference evidence="2 3" key="2">
    <citation type="journal article" date="2010" name="Nucleic Acids Res.">
        <title>BeetleBase in 2010: revisions to provide comprehensive genomic information for Tribolium castaneum.</title>
        <authorList>
            <person name="Kim H.S."/>
            <person name="Murphy T."/>
            <person name="Xia J."/>
            <person name="Caragea D."/>
            <person name="Park Y."/>
            <person name="Beeman R.W."/>
            <person name="Lorenzen M.D."/>
            <person name="Butcher S."/>
            <person name="Manak J.R."/>
            <person name="Brown S.J."/>
        </authorList>
    </citation>
    <scope>GENOME REANNOTATION</scope>
    <source>
        <strain evidence="2 3">Georgia GA2</strain>
    </source>
</reference>
<keyword evidence="1" id="KW-0472">Membrane</keyword>